<comment type="subcellular location">
    <subcellularLocation>
        <location evidence="1 7">Cell membrane</location>
        <topology evidence="1 7">Multi-pass membrane protein</topology>
    </subcellularLocation>
</comment>
<dbReference type="EMBL" id="AEHJ01000029">
    <property type="protein sequence ID" value="EFO77264.1"/>
    <property type="molecule type" value="Genomic_DNA"/>
</dbReference>
<feature type="transmembrane region" description="Helical" evidence="7">
    <location>
        <begin position="267"/>
        <end position="292"/>
    </location>
</feature>
<dbReference type="Proteomes" id="UP000003457">
    <property type="component" value="Unassembled WGS sequence"/>
</dbReference>
<dbReference type="PANTHER" id="PTHR43744:SF12">
    <property type="entry name" value="ABC TRANSPORTER PERMEASE PROTEIN MG189-RELATED"/>
    <property type="match status" value="1"/>
</dbReference>
<dbReference type="AlphaFoldDB" id="A0AB72YZL1"/>
<organism evidence="9 10">
    <name type="scientific">Bifidobacterium dentium JCVIHMP022</name>
    <dbReference type="NCBI Taxonomy" id="553191"/>
    <lineage>
        <taxon>Bacteria</taxon>
        <taxon>Bacillati</taxon>
        <taxon>Actinomycetota</taxon>
        <taxon>Actinomycetes</taxon>
        <taxon>Bifidobacteriales</taxon>
        <taxon>Bifidobacteriaceae</taxon>
        <taxon>Bifidobacterium</taxon>
    </lineage>
</organism>
<dbReference type="InterPro" id="IPR035906">
    <property type="entry name" value="MetI-like_sf"/>
</dbReference>
<evidence type="ECO:0000256" key="5">
    <source>
        <dbReference type="ARBA" id="ARBA00022989"/>
    </source>
</evidence>
<feature type="transmembrane region" description="Helical" evidence="7">
    <location>
        <begin position="115"/>
        <end position="134"/>
    </location>
</feature>
<keyword evidence="3" id="KW-1003">Cell membrane</keyword>
<feature type="transmembrane region" description="Helical" evidence="7">
    <location>
        <begin position="50"/>
        <end position="71"/>
    </location>
</feature>
<dbReference type="SUPFAM" id="SSF161098">
    <property type="entry name" value="MetI-like"/>
    <property type="match status" value="1"/>
</dbReference>
<proteinExistence type="inferred from homology"/>
<keyword evidence="5 7" id="KW-1133">Transmembrane helix</keyword>
<sequence>MTDITNEGNKRDLGTPALEQMYGKGVARSAAKQRRRKTLEVTSEGRRAGWGTYAILVVTILIFVFPLYVALSIASQSSSSTQYGVQALIFGSGLIKNISRAFGAMKFWQALSGTLFVAIVTSVSTVFFSTLAGYSFSKLRFRGRGVLFTIVIGTMTIPQQLSIVPLYIMANKAGLFGSIWAVIIPGLVSAFGVFWMTQYLQDALPYELIEAARVDGCSMFRTFISVAVPAARPAAAMLFLFTFIAQWTNYFWPMLILGPNKNSMLTVAAATLKGAYFTDYTIVMAGVVLTTFPAHPSLRCRRQATGFRHHGRCGEGLMRI</sequence>
<feature type="transmembrane region" description="Helical" evidence="7">
    <location>
        <begin position="146"/>
        <end position="168"/>
    </location>
</feature>
<dbReference type="Pfam" id="PF00528">
    <property type="entry name" value="BPD_transp_1"/>
    <property type="match status" value="1"/>
</dbReference>
<comment type="caution">
    <text evidence="9">The sequence shown here is derived from an EMBL/GenBank/DDBJ whole genome shotgun (WGS) entry which is preliminary data.</text>
</comment>
<evidence type="ECO:0000256" key="7">
    <source>
        <dbReference type="RuleBase" id="RU363032"/>
    </source>
</evidence>
<dbReference type="Gene3D" id="1.10.3720.10">
    <property type="entry name" value="MetI-like"/>
    <property type="match status" value="1"/>
</dbReference>
<dbReference type="GO" id="GO:0055085">
    <property type="term" value="P:transmembrane transport"/>
    <property type="evidence" value="ECO:0007669"/>
    <property type="project" value="InterPro"/>
</dbReference>
<comment type="similarity">
    <text evidence="7">Belongs to the binding-protein-dependent transport system permease family.</text>
</comment>
<dbReference type="PROSITE" id="PS50928">
    <property type="entry name" value="ABC_TM1"/>
    <property type="match status" value="1"/>
</dbReference>
<evidence type="ECO:0000313" key="9">
    <source>
        <dbReference type="EMBL" id="EFO77264.1"/>
    </source>
</evidence>
<evidence type="ECO:0000256" key="4">
    <source>
        <dbReference type="ARBA" id="ARBA00022692"/>
    </source>
</evidence>
<evidence type="ECO:0000256" key="1">
    <source>
        <dbReference type="ARBA" id="ARBA00004651"/>
    </source>
</evidence>
<evidence type="ECO:0000256" key="3">
    <source>
        <dbReference type="ARBA" id="ARBA00022475"/>
    </source>
</evidence>
<dbReference type="InterPro" id="IPR000515">
    <property type="entry name" value="MetI-like"/>
</dbReference>
<gene>
    <name evidence="9" type="ORF">HMPREF9003_1670</name>
</gene>
<feature type="domain" description="ABC transmembrane type-1" evidence="8">
    <location>
        <begin position="111"/>
        <end position="293"/>
    </location>
</feature>
<evidence type="ECO:0000259" key="8">
    <source>
        <dbReference type="PROSITE" id="PS50928"/>
    </source>
</evidence>
<dbReference type="GO" id="GO:0005886">
    <property type="term" value="C:plasma membrane"/>
    <property type="evidence" value="ECO:0007669"/>
    <property type="project" value="UniProtKB-SubCell"/>
</dbReference>
<feature type="transmembrane region" description="Helical" evidence="7">
    <location>
        <begin position="174"/>
        <end position="196"/>
    </location>
</feature>
<dbReference type="CDD" id="cd06261">
    <property type="entry name" value="TM_PBP2"/>
    <property type="match status" value="1"/>
</dbReference>
<keyword evidence="6 7" id="KW-0472">Membrane</keyword>
<evidence type="ECO:0000256" key="6">
    <source>
        <dbReference type="ARBA" id="ARBA00023136"/>
    </source>
</evidence>
<keyword evidence="4 7" id="KW-0812">Transmembrane</keyword>
<feature type="transmembrane region" description="Helical" evidence="7">
    <location>
        <begin position="223"/>
        <end position="247"/>
    </location>
</feature>
<evidence type="ECO:0000256" key="2">
    <source>
        <dbReference type="ARBA" id="ARBA00022448"/>
    </source>
</evidence>
<dbReference type="RefSeq" id="WP_003844736.1">
    <property type="nucleotide sequence ID" value="NZ_AEHJ01000029.1"/>
</dbReference>
<dbReference type="PANTHER" id="PTHR43744">
    <property type="entry name" value="ABC TRANSPORTER PERMEASE PROTEIN MG189-RELATED-RELATED"/>
    <property type="match status" value="1"/>
</dbReference>
<evidence type="ECO:0000313" key="10">
    <source>
        <dbReference type="Proteomes" id="UP000003457"/>
    </source>
</evidence>
<protein>
    <submittedName>
        <fullName evidence="9">ABC transporter, permease protein</fullName>
    </submittedName>
</protein>
<name>A0AB72YZL1_9BIFI</name>
<keyword evidence="2 7" id="KW-0813">Transport</keyword>
<accession>A0AB72YZL1</accession>
<reference evidence="9 10" key="1">
    <citation type="submission" date="2010-10" db="EMBL/GenBank/DDBJ databases">
        <authorList>
            <person name="Durkin A.S."/>
            <person name="Madupu R."/>
            <person name="Torralba M."/>
            <person name="Gillis M."/>
            <person name="Methe B."/>
            <person name="Sutton G."/>
            <person name="Nelson K.E."/>
        </authorList>
    </citation>
    <scope>NUCLEOTIDE SEQUENCE [LARGE SCALE GENOMIC DNA]</scope>
    <source>
        <strain evidence="9 10">JCVIHMP022</strain>
    </source>
</reference>